<dbReference type="GO" id="GO:0005737">
    <property type="term" value="C:cytoplasm"/>
    <property type="evidence" value="ECO:0007669"/>
    <property type="project" value="UniProtKB-SubCell"/>
</dbReference>
<comment type="subunit">
    <text evidence="9">Homodimer.</text>
</comment>
<dbReference type="SMART" id="SM00358">
    <property type="entry name" value="DSRM"/>
    <property type="match status" value="1"/>
</dbReference>
<dbReference type="SUPFAM" id="SSF54768">
    <property type="entry name" value="dsRNA-binding domain-like"/>
    <property type="match status" value="1"/>
</dbReference>
<dbReference type="Pfam" id="PF14622">
    <property type="entry name" value="Ribonucleas_3_3"/>
    <property type="match status" value="1"/>
</dbReference>
<dbReference type="GO" id="GO:0019843">
    <property type="term" value="F:rRNA binding"/>
    <property type="evidence" value="ECO:0007669"/>
    <property type="project" value="UniProtKB-KW"/>
</dbReference>
<dbReference type="HAMAP" id="MF_00104">
    <property type="entry name" value="RNase_III"/>
    <property type="match status" value="1"/>
</dbReference>
<organism evidence="12 13">
    <name type="scientific">Candidatus Nealsonbacteria bacterium CG11_big_fil_rev_8_21_14_0_20_35_11</name>
    <dbReference type="NCBI Taxonomy" id="1974713"/>
    <lineage>
        <taxon>Bacteria</taxon>
        <taxon>Candidatus Nealsoniibacteriota</taxon>
    </lineage>
</organism>
<evidence type="ECO:0000256" key="1">
    <source>
        <dbReference type="ARBA" id="ARBA00000109"/>
    </source>
</evidence>
<keyword evidence="3 9" id="KW-0698">rRNA processing</keyword>
<keyword evidence="4 9" id="KW-0507">mRNA processing</keyword>
<dbReference type="PANTHER" id="PTHR11207:SF0">
    <property type="entry name" value="RIBONUCLEASE 3"/>
    <property type="match status" value="1"/>
</dbReference>
<dbReference type="PANTHER" id="PTHR11207">
    <property type="entry name" value="RIBONUCLEASE III"/>
    <property type="match status" value="1"/>
</dbReference>
<evidence type="ECO:0000256" key="7">
    <source>
        <dbReference type="ARBA" id="ARBA00022801"/>
    </source>
</evidence>
<feature type="binding site" evidence="9">
    <location>
        <position position="134"/>
    </location>
    <ligand>
        <name>Mg(2+)</name>
        <dbReference type="ChEBI" id="CHEBI:18420"/>
    </ligand>
</feature>
<evidence type="ECO:0000313" key="13">
    <source>
        <dbReference type="Proteomes" id="UP000231139"/>
    </source>
</evidence>
<keyword evidence="9" id="KW-0460">Magnesium</keyword>
<comment type="subcellular location">
    <subcellularLocation>
        <location evidence="9">Cytoplasm</location>
    </subcellularLocation>
</comment>
<comment type="similarity">
    <text evidence="2">Belongs to the ribonuclease III family.</text>
</comment>
<name>A0A2H0N311_9BACT</name>
<dbReference type="GO" id="GO:0006364">
    <property type="term" value="P:rRNA processing"/>
    <property type="evidence" value="ECO:0007669"/>
    <property type="project" value="UniProtKB-UniRule"/>
</dbReference>
<comment type="cofactor">
    <cofactor evidence="9">
        <name>Mg(2+)</name>
        <dbReference type="ChEBI" id="CHEBI:18420"/>
    </cofactor>
</comment>
<dbReference type="PROSITE" id="PS00517">
    <property type="entry name" value="RNASE_3_1"/>
    <property type="match status" value="1"/>
</dbReference>
<reference evidence="12 13" key="1">
    <citation type="submission" date="2017-09" db="EMBL/GenBank/DDBJ databases">
        <title>Depth-based differentiation of microbial function through sediment-hosted aquifers and enrichment of novel symbionts in the deep terrestrial subsurface.</title>
        <authorList>
            <person name="Probst A.J."/>
            <person name="Ladd B."/>
            <person name="Jarett J.K."/>
            <person name="Geller-Mcgrath D.E."/>
            <person name="Sieber C.M."/>
            <person name="Emerson J.B."/>
            <person name="Anantharaman K."/>
            <person name="Thomas B.C."/>
            <person name="Malmstrom R."/>
            <person name="Stieglmeier M."/>
            <person name="Klingl A."/>
            <person name="Woyke T."/>
            <person name="Ryan C.M."/>
            <person name="Banfield J.F."/>
        </authorList>
    </citation>
    <scope>NUCLEOTIDE SEQUENCE [LARGE SCALE GENOMIC DNA]</scope>
    <source>
        <strain evidence="12">CG11_big_fil_rev_8_21_14_0_20_35_11</strain>
    </source>
</reference>
<keyword evidence="6 9" id="KW-0255">Endonuclease</keyword>
<feature type="binding site" evidence="9">
    <location>
        <position position="131"/>
    </location>
    <ligand>
        <name>Mg(2+)</name>
        <dbReference type="ChEBI" id="CHEBI:18420"/>
    </ligand>
</feature>
<keyword evidence="9" id="KW-0699">rRNA-binding</keyword>
<dbReference type="EC" id="3.1.26.3" evidence="9"/>
<evidence type="ECO:0000259" key="10">
    <source>
        <dbReference type="PROSITE" id="PS50137"/>
    </source>
</evidence>
<keyword evidence="7 9" id="KW-0378">Hydrolase</keyword>
<dbReference type="InterPro" id="IPR014720">
    <property type="entry name" value="dsRBD_dom"/>
</dbReference>
<evidence type="ECO:0000256" key="9">
    <source>
        <dbReference type="HAMAP-Rule" id="MF_00104"/>
    </source>
</evidence>
<keyword evidence="9" id="KW-0819">tRNA processing</keyword>
<dbReference type="AlphaFoldDB" id="A0A2H0N311"/>
<dbReference type="GO" id="GO:0003725">
    <property type="term" value="F:double-stranded RNA binding"/>
    <property type="evidence" value="ECO:0007669"/>
    <property type="project" value="TreeGrafter"/>
</dbReference>
<comment type="function">
    <text evidence="9">Digests double-stranded RNA. Involved in the processing of primary rRNA transcript to yield the immediate precursors to the large and small rRNAs (23S and 16S). Processes some mRNAs, and tRNAs when they are encoded in the rRNA operon. Processes pre-crRNA and tracrRNA of type II CRISPR loci if present in the organism.</text>
</comment>
<dbReference type="Proteomes" id="UP000231139">
    <property type="component" value="Unassembled WGS sequence"/>
</dbReference>
<dbReference type="Gene3D" id="3.30.160.20">
    <property type="match status" value="1"/>
</dbReference>
<accession>A0A2H0N311</accession>
<evidence type="ECO:0000259" key="11">
    <source>
        <dbReference type="PROSITE" id="PS50142"/>
    </source>
</evidence>
<evidence type="ECO:0000256" key="5">
    <source>
        <dbReference type="ARBA" id="ARBA00022722"/>
    </source>
</evidence>
<dbReference type="PROSITE" id="PS50142">
    <property type="entry name" value="RNASE_3_2"/>
    <property type="match status" value="1"/>
</dbReference>
<dbReference type="SMART" id="SM00535">
    <property type="entry name" value="RIBOc"/>
    <property type="match status" value="1"/>
</dbReference>
<dbReference type="CDD" id="cd00593">
    <property type="entry name" value="RIBOc"/>
    <property type="match status" value="1"/>
</dbReference>
<dbReference type="InterPro" id="IPR011907">
    <property type="entry name" value="RNase_III"/>
</dbReference>
<sequence length="242" mass="27858">MEDFSKLTHLNFEKNFGGLEKKLSLKFNNKDLLIQAFCHRSYLNENPEFSLGHNERLEFLGDAVLELITTEYLFKKFPKKTEGELTSWRAALVNSNILSETAYNLDFNDFVLLSQGEKKEIKKARGYILADIFESFIGALYLDQGYQSCQNFIERNLINKKLPEIIEKGLFKDSKSLFQERAQEILSITPIYQVLEESGPDHIKHFIVGVFLDKELITKGEGYSKQEAELDAAKNALKVKGW</sequence>
<dbReference type="FunFam" id="1.10.1520.10:FF:000001">
    <property type="entry name" value="Ribonuclease 3"/>
    <property type="match status" value="1"/>
</dbReference>
<feature type="domain" description="RNase III" evidence="11">
    <location>
        <begin position="16"/>
        <end position="145"/>
    </location>
</feature>
<keyword evidence="9" id="KW-0479">Metal-binding</keyword>
<feature type="active site" evidence="9">
    <location>
        <position position="134"/>
    </location>
</feature>
<feature type="binding site" evidence="9">
    <location>
        <position position="58"/>
    </location>
    <ligand>
        <name>Mg(2+)</name>
        <dbReference type="ChEBI" id="CHEBI:18420"/>
    </ligand>
</feature>
<evidence type="ECO:0000313" key="12">
    <source>
        <dbReference type="EMBL" id="PIR02506.1"/>
    </source>
</evidence>
<dbReference type="NCBIfam" id="TIGR02191">
    <property type="entry name" value="RNaseIII"/>
    <property type="match status" value="1"/>
</dbReference>
<dbReference type="InterPro" id="IPR000999">
    <property type="entry name" value="RNase_III_dom"/>
</dbReference>
<dbReference type="EMBL" id="PCWK01000031">
    <property type="protein sequence ID" value="PIR02506.1"/>
    <property type="molecule type" value="Genomic_DNA"/>
</dbReference>
<comment type="catalytic activity">
    <reaction evidence="1 9">
        <text>Endonucleolytic cleavage to 5'-phosphomonoester.</text>
        <dbReference type="EC" id="3.1.26.3"/>
    </reaction>
</comment>
<keyword evidence="9" id="KW-0963">Cytoplasm</keyword>
<evidence type="ECO:0000256" key="4">
    <source>
        <dbReference type="ARBA" id="ARBA00022664"/>
    </source>
</evidence>
<dbReference type="GO" id="GO:0046872">
    <property type="term" value="F:metal ion binding"/>
    <property type="evidence" value="ECO:0007669"/>
    <property type="project" value="UniProtKB-KW"/>
</dbReference>
<dbReference type="GO" id="GO:0008033">
    <property type="term" value="P:tRNA processing"/>
    <property type="evidence" value="ECO:0007669"/>
    <property type="project" value="UniProtKB-KW"/>
</dbReference>
<dbReference type="GO" id="GO:0010468">
    <property type="term" value="P:regulation of gene expression"/>
    <property type="evidence" value="ECO:0007669"/>
    <property type="project" value="TreeGrafter"/>
</dbReference>
<dbReference type="Pfam" id="PF00035">
    <property type="entry name" value="dsrm"/>
    <property type="match status" value="1"/>
</dbReference>
<keyword evidence="8 9" id="KW-0694">RNA-binding</keyword>
<dbReference type="CDD" id="cd10845">
    <property type="entry name" value="DSRM_RNAse_III_family"/>
    <property type="match status" value="1"/>
</dbReference>
<comment type="caution">
    <text evidence="12">The sequence shown here is derived from an EMBL/GenBank/DDBJ whole genome shotgun (WGS) entry which is preliminary data.</text>
</comment>
<dbReference type="SUPFAM" id="SSF69065">
    <property type="entry name" value="RNase III domain-like"/>
    <property type="match status" value="1"/>
</dbReference>
<evidence type="ECO:0000256" key="2">
    <source>
        <dbReference type="ARBA" id="ARBA00010183"/>
    </source>
</evidence>
<gene>
    <name evidence="9 12" type="primary">rnc</name>
    <name evidence="12" type="ORF">COV62_01320</name>
</gene>
<dbReference type="PROSITE" id="PS50137">
    <property type="entry name" value="DS_RBD"/>
    <property type="match status" value="1"/>
</dbReference>
<dbReference type="GO" id="GO:0006397">
    <property type="term" value="P:mRNA processing"/>
    <property type="evidence" value="ECO:0007669"/>
    <property type="project" value="UniProtKB-UniRule"/>
</dbReference>
<evidence type="ECO:0000256" key="6">
    <source>
        <dbReference type="ARBA" id="ARBA00022759"/>
    </source>
</evidence>
<dbReference type="Gene3D" id="1.10.1520.10">
    <property type="entry name" value="Ribonuclease III domain"/>
    <property type="match status" value="1"/>
</dbReference>
<dbReference type="GO" id="GO:0004525">
    <property type="term" value="F:ribonuclease III activity"/>
    <property type="evidence" value="ECO:0007669"/>
    <property type="project" value="UniProtKB-UniRule"/>
</dbReference>
<keyword evidence="5 9" id="KW-0540">Nuclease</keyword>
<evidence type="ECO:0000256" key="8">
    <source>
        <dbReference type="ARBA" id="ARBA00022884"/>
    </source>
</evidence>
<dbReference type="InterPro" id="IPR036389">
    <property type="entry name" value="RNase_III_sf"/>
</dbReference>
<protein>
    <recommendedName>
        <fullName evidence="9">Ribonuclease 3</fullName>
        <ecNumber evidence="9">3.1.26.3</ecNumber>
    </recommendedName>
    <alternativeName>
        <fullName evidence="9">Ribonuclease III</fullName>
        <shortName evidence="9">RNase III</shortName>
    </alternativeName>
</protein>
<evidence type="ECO:0000256" key="3">
    <source>
        <dbReference type="ARBA" id="ARBA00022552"/>
    </source>
</evidence>
<feature type="domain" description="DRBM" evidence="10">
    <location>
        <begin position="173"/>
        <end position="238"/>
    </location>
</feature>
<proteinExistence type="inferred from homology"/>
<feature type="active site" evidence="9">
    <location>
        <position position="62"/>
    </location>
</feature>